<evidence type="ECO:0000313" key="8">
    <source>
        <dbReference type="Proteomes" id="UP000237846"/>
    </source>
</evidence>
<dbReference type="GO" id="GO:0008395">
    <property type="term" value="F:steroid hydroxylase activity"/>
    <property type="evidence" value="ECO:0007669"/>
    <property type="project" value="TreeGrafter"/>
</dbReference>
<dbReference type="GO" id="GO:0020037">
    <property type="term" value="F:heme binding"/>
    <property type="evidence" value="ECO:0007669"/>
    <property type="project" value="InterPro"/>
</dbReference>
<evidence type="ECO:0008006" key="9">
    <source>
        <dbReference type="Google" id="ProtNLM"/>
    </source>
</evidence>
<keyword evidence="6" id="KW-0503">Monooxygenase</keyword>
<dbReference type="AlphaFoldDB" id="A0A2T0PYT8"/>
<evidence type="ECO:0000256" key="3">
    <source>
        <dbReference type="ARBA" id="ARBA00022723"/>
    </source>
</evidence>
<reference evidence="7 8" key="1">
    <citation type="submission" date="2018-03" db="EMBL/GenBank/DDBJ databases">
        <title>Genomic Encyclopedia of Archaeal and Bacterial Type Strains, Phase II (KMG-II): from individual species to whole genera.</title>
        <authorList>
            <person name="Goeker M."/>
        </authorList>
    </citation>
    <scope>NUCLEOTIDE SEQUENCE [LARGE SCALE GENOMIC DNA]</scope>
    <source>
        <strain evidence="7 8">DSM 45601</strain>
    </source>
</reference>
<evidence type="ECO:0000256" key="4">
    <source>
        <dbReference type="ARBA" id="ARBA00023002"/>
    </source>
</evidence>
<keyword evidence="4" id="KW-0560">Oxidoreductase</keyword>
<dbReference type="InterPro" id="IPR036396">
    <property type="entry name" value="Cyt_P450_sf"/>
</dbReference>
<dbReference type="OrthoDB" id="4133219at2"/>
<dbReference type="InterPro" id="IPR001128">
    <property type="entry name" value="Cyt_P450"/>
</dbReference>
<dbReference type="PANTHER" id="PTHR46696:SF4">
    <property type="entry name" value="BIOTIN BIOSYNTHESIS CYTOCHROME P450"/>
    <property type="match status" value="1"/>
</dbReference>
<evidence type="ECO:0000256" key="2">
    <source>
        <dbReference type="ARBA" id="ARBA00022617"/>
    </source>
</evidence>
<dbReference type="GO" id="GO:0005506">
    <property type="term" value="F:iron ion binding"/>
    <property type="evidence" value="ECO:0007669"/>
    <property type="project" value="InterPro"/>
</dbReference>
<comment type="caution">
    <text evidence="7">The sequence shown here is derived from an EMBL/GenBank/DDBJ whole genome shotgun (WGS) entry which is preliminary data.</text>
</comment>
<dbReference type="PANTHER" id="PTHR46696">
    <property type="entry name" value="P450, PUTATIVE (EUROFUNG)-RELATED"/>
    <property type="match status" value="1"/>
</dbReference>
<dbReference type="FunFam" id="1.10.630.10:FF:000018">
    <property type="entry name" value="Cytochrome P450 monooxygenase"/>
    <property type="match status" value="1"/>
</dbReference>
<name>A0A2T0PYT8_9ACTN</name>
<protein>
    <recommendedName>
        <fullName evidence="9">Cytochrome P450</fullName>
    </recommendedName>
</protein>
<dbReference type="PRINTS" id="PR00359">
    <property type="entry name" value="BP450"/>
</dbReference>
<keyword evidence="3" id="KW-0479">Metal-binding</keyword>
<sequence>MNLRDTLALSAELARERAGRWVLGRLYGDQFCLLGLRSGIDDPYPVHRRIRAAGPLSWTRDGGWVTPSHRLVGEVLRDRRFSSRATPGPSEPGSITEEELLSLFRLEPPDHTRLRRLVAPAFTGKAVGRYRDRIERAAHRLLDAVVPRGAFDLIEDFASPLPIAVITEMLGIPDADAARLARHGLTLSSGLDGIRSPAHLRALGEAAHDVSRLFAELILLRTREPGDDLISELVVKVAEGRLTEHELLGLFRLVLIAGFETTTNVIGNGVLALLHHPEQWELLRERPDLAPGLVEEVLRYDSPAQFSSRYALEDVELAGRRIREGQKIYLLLAAAGRDPEVYADPDRFDITREGAPEHLAFAAGRHYCLGAPLARLESAIAFQAMAERLPGLAPAGRTRRRRTRTLRGLTRFPVSVVQPMSRTTGADGRLRG</sequence>
<dbReference type="SUPFAM" id="SSF48264">
    <property type="entry name" value="Cytochrome P450"/>
    <property type="match status" value="1"/>
</dbReference>
<organism evidence="7 8">
    <name type="scientific">Allonocardiopsis opalescens</name>
    <dbReference type="NCBI Taxonomy" id="1144618"/>
    <lineage>
        <taxon>Bacteria</taxon>
        <taxon>Bacillati</taxon>
        <taxon>Actinomycetota</taxon>
        <taxon>Actinomycetes</taxon>
        <taxon>Streptosporangiales</taxon>
        <taxon>Allonocardiopsis</taxon>
    </lineage>
</organism>
<dbReference type="GO" id="GO:0006707">
    <property type="term" value="P:cholesterol catabolic process"/>
    <property type="evidence" value="ECO:0007669"/>
    <property type="project" value="TreeGrafter"/>
</dbReference>
<evidence type="ECO:0000313" key="7">
    <source>
        <dbReference type="EMBL" id="PRX96567.1"/>
    </source>
</evidence>
<dbReference type="CDD" id="cd20625">
    <property type="entry name" value="CYP164-like"/>
    <property type="match status" value="1"/>
</dbReference>
<dbReference type="InterPro" id="IPR002397">
    <property type="entry name" value="Cyt_P450_B"/>
</dbReference>
<dbReference type="RefSeq" id="WP_106249871.1">
    <property type="nucleotide sequence ID" value="NZ_PVZC01000007.1"/>
</dbReference>
<keyword evidence="5" id="KW-0408">Iron</keyword>
<dbReference type="PRINTS" id="PR00385">
    <property type="entry name" value="P450"/>
</dbReference>
<evidence type="ECO:0000256" key="1">
    <source>
        <dbReference type="ARBA" id="ARBA00010617"/>
    </source>
</evidence>
<proteinExistence type="inferred from homology"/>
<evidence type="ECO:0000256" key="6">
    <source>
        <dbReference type="ARBA" id="ARBA00023033"/>
    </source>
</evidence>
<comment type="similarity">
    <text evidence="1">Belongs to the cytochrome P450 family.</text>
</comment>
<keyword evidence="2" id="KW-0349">Heme</keyword>
<dbReference type="Pfam" id="PF00067">
    <property type="entry name" value="p450"/>
    <property type="match status" value="1"/>
</dbReference>
<keyword evidence="8" id="KW-1185">Reference proteome</keyword>
<dbReference type="Proteomes" id="UP000237846">
    <property type="component" value="Unassembled WGS sequence"/>
</dbReference>
<accession>A0A2T0PYT8</accession>
<dbReference type="Gene3D" id="1.10.630.10">
    <property type="entry name" value="Cytochrome P450"/>
    <property type="match status" value="1"/>
</dbReference>
<dbReference type="GO" id="GO:0036199">
    <property type="term" value="F:cholest-4-en-3-one 26-monooxygenase activity"/>
    <property type="evidence" value="ECO:0007669"/>
    <property type="project" value="TreeGrafter"/>
</dbReference>
<evidence type="ECO:0000256" key="5">
    <source>
        <dbReference type="ARBA" id="ARBA00023004"/>
    </source>
</evidence>
<gene>
    <name evidence="7" type="ORF">CLV72_10790</name>
</gene>
<dbReference type="EMBL" id="PVZC01000007">
    <property type="protein sequence ID" value="PRX96567.1"/>
    <property type="molecule type" value="Genomic_DNA"/>
</dbReference>